<dbReference type="GO" id="GO:0046474">
    <property type="term" value="P:glycerophospholipid biosynthetic process"/>
    <property type="evidence" value="ECO:0007669"/>
    <property type="project" value="TreeGrafter"/>
</dbReference>
<keyword evidence="8 16" id="KW-0808">Transferase</keyword>
<accession>A0A9W6N2I7</accession>
<evidence type="ECO:0000256" key="3">
    <source>
        <dbReference type="ARBA" id="ARBA00005189"/>
    </source>
</evidence>
<keyword evidence="14" id="KW-1208">Phospholipid metabolism</keyword>
<evidence type="ECO:0000256" key="16">
    <source>
        <dbReference type="RuleBase" id="RU003750"/>
    </source>
</evidence>
<evidence type="ECO:0000256" key="15">
    <source>
        <dbReference type="ARBA" id="ARBA00048586"/>
    </source>
</evidence>
<evidence type="ECO:0000256" key="12">
    <source>
        <dbReference type="ARBA" id="ARBA00023136"/>
    </source>
</evidence>
<keyword evidence="10 17" id="KW-1133">Transmembrane helix</keyword>
<keyword evidence="7" id="KW-0444">Lipid biosynthesis</keyword>
<evidence type="ECO:0000256" key="4">
    <source>
        <dbReference type="ARBA" id="ARBA00010441"/>
    </source>
</evidence>
<dbReference type="Gene3D" id="1.20.120.1760">
    <property type="match status" value="1"/>
</dbReference>
<dbReference type="Pfam" id="PF01066">
    <property type="entry name" value="CDP-OH_P_transf"/>
    <property type="match status" value="1"/>
</dbReference>
<dbReference type="InterPro" id="IPR048254">
    <property type="entry name" value="CDP_ALCOHOL_P_TRANSF_CS"/>
</dbReference>
<keyword evidence="9 17" id="KW-0812">Transmembrane</keyword>
<evidence type="ECO:0000313" key="19">
    <source>
        <dbReference type="Proteomes" id="UP001143364"/>
    </source>
</evidence>
<dbReference type="InterPro" id="IPR043130">
    <property type="entry name" value="CDP-OH_PTrfase_TM_dom"/>
</dbReference>
<evidence type="ECO:0000313" key="18">
    <source>
        <dbReference type="EMBL" id="GLK75325.1"/>
    </source>
</evidence>
<dbReference type="AlphaFoldDB" id="A0A9W6N2I7"/>
<gene>
    <name evidence="18" type="ORF">GCM10008171_05790</name>
</gene>
<evidence type="ECO:0000256" key="13">
    <source>
        <dbReference type="ARBA" id="ARBA00023209"/>
    </source>
</evidence>
<keyword evidence="19" id="KW-1185">Reference proteome</keyword>
<dbReference type="GO" id="GO:0016020">
    <property type="term" value="C:membrane"/>
    <property type="evidence" value="ECO:0007669"/>
    <property type="project" value="UniProtKB-SubCell"/>
</dbReference>
<evidence type="ECO:0000256" key="5">
    <source>
        <dbReference type="ARBA" id="ARBA00013170"/>
    </source>
</evidence>
<feature type="transmembrane region" description="Helical" evidence="17">
    <location>
        <begin position="152"/>
        <end position="171"/>
    </location>
</feature>
<dbReference type="RefSeq" id="WP_271203283.1">
    <property type="nucleotide sequence ID" value="NZ_BSFK01000005.1"/>
</dbReference>
<dbReference type="InterPro" id="IPR050324">
    <property type="entry name" value="CDP-alcohol_PTase-I"/>
</dbReference>
<reference evidence="18" key="1">
    <citation type="journal article" date="2014" name="Int. J. Syst. Evol. Microbiol.">
        <title>Complete genome sequence of Corynebacterium casei LMG S-19264T (=DSM 44701T), isolated from a smear-ripened cheese.</title>
        <authorList>
            <consortium name="US DOE Joint Genome Institute (JGI-PGF)"/>
            <person name="Walter F."/>
            <person name="Albersmeier A."/>
            <person name="Kalinowski J."/>
            <person name="Ruckert C."/>
        </authorList>
    </citation>
    <scope>NUCLEOTIDE SEQUENCE</scope>
    <source>
        <strain evidence="18">VKM B-2555</strain>
    </source>
</reference>
<protein>
    <recommendedName>
        <fullName evidence="6">CDP-diacylglycerol--glycerol-3-phosphate 3-phosphatidyltransferase</fullName>
        <ecNumber evidence="5">2.7.8.5</ecNumber>
    </recommendedName>
</protein>
<dbReference type="InterPro" id="IPR000462">
    <property type="entry name" value="CDP-OH_P_trans"/>
</dbReference>
<evidence type="ECO:0000256" key="14">
    <source>
        <dbReference type="ARBA" id="ARBA00023264"/>
    </source>
</evidence>
<feature type="transmembrane region" description="Helical" evidence="17">
    <location>
        <begin position="57"/>
        <end position="79"/>
    </location>
</feature>
<evidence type="ECO:0000256" key="1">
    <source>
        <dbReference type="ARBA" id="ARBA00004141"/>
    </source>
</evidence>
<organism evidence="18 19">
    <name type="scientific">Methylopila jiangsuensis</name>
    <dbReference type="NCBI Taxonomy" id="586230"/>
    <lineage>
        <taxon>Bacteria</taxon>
        <taxon>Pseudomonadati</taxon>
        <taxon>Pseudomonadota</taxon>
        <taxon>Alphaproteobacteria</taxon>
        <taxon>Hyphomicrobiales</taxon>
        <taxon>Methylopilaceae</taxon>
        <taxon>Methylopila</taxon>
    </lineage>
</organism>
<evidence type="ECO:0000256" key="9">
    <source>
        <dbReference type="ARBA" id="ARBA00022692"/>
    </source>
</evidence>
<comment type="similarity">
    <text evidence="4 16">Belongs to the CDP-alcohol phosphatidyltransferase class-I family.</text>
</comment>
<feature type="transmembrane region" description="Helical" evidence="17">
    <location>
        <begin position="128"/>
        <end position="145"/>
    </location>
</feature>
<dbReference type="Proteomes" id="UP001143364">
    <property type="component" value="Unassembled WGS sequence"/>
</dbReference>
<dbReference type="PANTHER" id="PTHR14269:SF62">
    <property type="entry name" value="CDP-DIACYLGLYCEROL--GLYCEROL-3-PHOSPHATE 3-PHOSPHATIDYLTRANSFERASE 1, CHLOROPLASTIC"/>
    <property type="match status" value="1"/>
</dbReference>
<evidence type="ECO:0000256" key="6">
    <source>
        <dbReference type="ARBA" id="ARBA00014944"/>
    </source>
</evidence>
<keyword evidence="11" id="KW-0443">Lipid metabolism</keyword>
<evidence type="ECO:0000256" key="8">
    <source>
        <dbReference type="ARBA" id="ARBA00022679"/>
    </source>
</evidence>
<comment type="catalytic activity">
    <reaction evidence="15">
        <text>a CDP-1,2-diacyl-sn-glycerol + sn-glycerol 3-phosphate = a 1,2-diacyl-sn-glycero-3-phospho-(1'-sn-glycero-3'-phosphate) + CMP + H(+)</text>
        <dbReference type="Rhea" id="RHEA:12593"/>
        <dbReference type="ChEBI" id="CHEBI:15378"/>
        <dbReference type="ChEBI" id="CHEBI:57597"/>
        <dbReference type="ChEBI" id="CHEBI:58332"/>
        <dbReference type="ChEBI" id="CHEBI:60110"/>
        <dbReference type="ChEBI" id="CHEBI:60377"/>
        <dbReference type="EC" id="2.7.8.5"/>
    </reaction>
</comment>
<dbReference type="InterPro" id="IPR004570">
    <property type="entry name" value="Phosphatidylglycerol_P_synth"/>
</dbReference>
<feature type="transmembrane region" description="Helical" evidence="17">
    <location>
        <begin position="12"/>
        <end position="37"/>
    </location>
</feature>
<evidence type="ECO:0000256" key="10">
    <source>
        <dbReference type="ARBA" id="ARBA00022989"/>
    </source>
</evidence>
<keyword evidence="12 17" id="KW-0472">Membrane</keyword>
<dbReference type="EMBL" id="BSFK01000005">
    <property type="protein sequence ID" value="GLK75325.1"/>
    <property type="molecule type" value="Genomic_DNA"/>
</dbReference>
<name>A0A9W6N2I7_9HYPH</name>
<dbReference type="FunFam" id="1.20.120.1760:FF:000033">
    <property type="entry name" value="CDP-alcohol phosphatidyltransferase"/>
    <property type="match status" value="1"/>
</dbReference>
<keyword evidence="13" id="KW-0594">Phospholipid biosynthesis</keyword>
<comment type="pathway">
    <text evidence="3">Lipid metabolism.</text>
</comment>
<evidence type="ECO:0000256" key="7">
    <source>
        <dbReference type="ARBA" id="ARBA00022516"/>
    </source>
</evidence>
<sequence>MNLPNLLTIARLFAVPLVVWLILTGQPLAAFWVFALAGLTDAIDGAIARAFDQRTELGAYLDPLADKALLVAIFVTLAIRDDIPRGLAIAVVFRDIVIVGAVILCWVIERPLAIEPLKVSKANTAAQIVFAGTVLGASGFGLDLGGVERAGAYVVGGLTLLSAAAYVHAFARHVSGAPLSGPGG</sequence>
<dbReference type="GO" id="GO:0008444">
    <property type="term" value="F:CDP-diacylglycerol-glycerol-3-phosphate 3-phosphatidyltransferase activity"/>
    <property type="evidence" value="ECO:0007669"/>
    <property type="project" value="UniProtKB-EC"/>
</dbReference>
<evidence type="ECO:0000256" key="2">
    <source>
        <dbReference type="ARBA" id="ARBA00005042"/>
    </source>
</evidence>
<dbReference type="EC" id="2.7.8.5" evidence="5"/>
<evidence type="ECO:0000256" key="17">
    <source>
        <dbReference type="SAM" id="Phobius"/>
    </source>
</evidence>
<comment type="pathway">
    <text evidence="2">Phospholipid metabolism; phosphatidylglycerol biosynthesis; phosphatidylglycerol from CDP-diacylglycerol: step 1/2.</text>
</comment>
<feature type="transmembrane region" description="Helical" evidence="17">
    <location>
        <begin position="86"/>
        <end position="108"/>
    </location>
</feature>
<comment type="caution">
    <text evidence="18">The sequence shown here is derived from an EMBL/GenBank/DDBJ whole genome shotgun (WGS) entry which is preliminary data.</text>
</comment>
<reference evidence="18" key="2">
    <citation type="submission" date="2023-01" db="EMBL/GenBank/DDBJ databases">
        <authorList>
            <person name="Sun Q."/>
            <person name="Evtushenko L."/>
        </authorList>
    </citation>
    <scope>NUCLEOTIDE SEQUENCE</scope>
    <source>
        <strain evidence="18">VKM B-2555</strain>
    </source>
</reference>
<dbReference type="PROSITE" id="PS00379">
    <property type="entry name" value="CDP_ALCOHOL_P_TRANSF"/>
    <property type="match status" value="1"/>
</dbReference>
<dbReference type="PIRSF" id="PIRSF000847">
    <property type="entry name" value="Phos_ph_gly_syn"/>
    <property type="match status" value="1"/>
</dbReference>
<dbReference type="PANTHER" id="PTHR14269">
    <property type="entry name" value="CDP-DIACYLGLYCEROL--GLYCEROL-3-PHOSPHATE 3-PHOSPHATIDYLTRANSFERASE-RELATED"/>
    <property type="match status" value="1"/>
</dbReference>
<comment type="subcellular location">
    <subcellularLocation>
        <location evidence="1">Membrane</location>
        <topology evidence="1">Multi-pass membrane protein</topology>
    </subcellularLocation>
</comment>
<proteinExistence type="inferred from homology"/>
<evidence type="ECO:0000256" key="11">
    <source>
        <dbReference type="ARBA" id="ARBA00023098"/>
    </source>
</evidence>